<dbReference type="RefSeq" id="WP_190439058.1">
    <property type="nucleotide sequence ID" value="NZ_JAMPKM010000003.1"/>
</dbReference>
<dbReference type="Proteomes" id="UP001464891">
    <property type="component" value="Unassembled WGS sequence"/>
</dbReference>
<gene>
    <name evidence="1" type="ORF">NC998_07135</name>
</gene>
<name>A0ABV0J519_9CYAN</name>
<reference evidence="1 2" key="1">
    <citation type="submission" date="2022-04" db="EMBL/GenBank/DDBJ databases">
        <title>Positive selection, recombination, and allopatry shape intraspecific diversity of widespread and dominant cyanobacteria.</title>
        <authorList>
            <person name="Wei J."/>
            <person name="Shu W."/>
            <person name="Hu C."/>
        </authorList>
    </citation>
    <scope>NUCLEOTIDE SEQUENCE [LARGE SCALE GENOMIC DNA]</scope>
    <source>
        <strain evidence="1 2">GB2-A4</strain>
    </source>
</reference>
<comment type="caution">
    <text evidence="1">The sequence shown here is derived from an EMBL/GenBank/DDBJ whole genome shotgun (WGS) entry which is preliminary data.</text>
</comment>
<accession>A0ABV0J519</accession>
<keyword evidence="2" id="KW-1185">Reference proteome</keyword>
<organism evidence="1 2">
    <name type="scientific">Trichocoleus desertorum GB2-A4</name>
    <dbReference type="NCBI Taxonomy" id="2933944"/>
    <lineage>
        <taxon>Bacteria</taxon>
        <taxon>Bacillati</taxon>
        <taxon>Cyanobacteriota</taxon>
        <taxon>Cyanophyceae</taxon>
        <taxon>Leptolyngbyales</taxon>
        <taxon>Trichocoleusaceae</taxon>
        <taxon>Trichocoleus</taxon>
    </lineage>
</organism>
<proteinExistence type="predicted"/>
<evidence type="ECO:0000313" key="2">
    <source>
        <dbReference type="Proteomes" id="UP001464891"/>
    </source>
</evidence>
<evidence type="ECO:0000313" key="1">
    <source>
        <dbReference type="EMBL" id="MEP0816867.1"/>
    </source>
</evidence>
<sequence>MTGQMCWLSIGGDDGEKVLHLRMQPSQPWRPYKSFPQYAMSDYKVPGGSKGWATYQQLMKSGWTLVATSAAQPQLLAYK</sequence>
<dbReference type="EMBL" id="JAMPKM010000003">
    <property type="protein sequence ID" value="MEP0816867.1"/>
    <property type="molecule type" value="Genomic_DNA"/>
</dbReference>
<protein>
    <submittedName>
        <fullName evidence="1">Uncharacterized protein</fullName>
    </submittedName>
</protein>